<feature type="transmembrane region" description="Helical" evidence="2">
    <location>
        <begin position="428"/>
        <end position="454"/>
    </location>
</feature>
<dbReference type="GO" id="GO:0004620">
    <property type="term" value="F:phospholipase activity"/>
    <property type="evidence" value="ECO:0007669"/>
    <property type="project" value="TreeGrafter"/>
</dbReference>
<dbReference type="GO" id="GO:0016020">
    <property type="term" value="C:membrane"/>
    <property type="evidence" value="ECO:0007669"/>
    <property type="project" value="TreeGrafter"/>
</dbReference>
<dbReference type="EMBL" id="JAFCMP010000379">
    <property type="protein sequence ID" value="KAG5180550.1"/>
    <property type="molecule type" value="Genomic_DNA"/>
</dbReference>
<feature type="transmembrane region" description="Helical" evidence="2">
    <location>
        <begin position="66"/>
        <end position="86"/>
    </location>
</feature>
<name>A0A836CBS1_9STRA</name>
<keyword evidence="4" id="KW-1185">Reference proteome</keyword>
<reference evidence="3" key="1">
    <citation type="submission" date="2021-02" db="EMBL/GenBank/DDBJ databases">
        <title>First Annotated Genome of the Yellow-green Alga Tribonema minus.</title>
        <authorList>
            <person name="Mahan K.M."/>
        </authorList>
    </citation>
    <scope>NUCLEOTIDE SEQUENCE</scope>
    <source>
        <strain evidence="3">UTEX B ZZ1240</strain>
    </source>
</reference>
<evidence type="ECO:0000256" key="2">
    <source>
        <dbReference type="SAM" id="Phobius"/>
    </source>
</evidence>
<feature type="compositionally biased region" description="Polar residues" evidence="1">
    <location>
        <begin position="115"/>
        <end position="128"/>
    </location>
</feature>
<dbReference type="SUPFAM" id="SSF140860">
    <property type="entry name" value="Pseudo ankyrin repeat-like"/>
    <property type="match status" value="1"/>
</dbReference>
<keyword evidence="2" id="KW-0472">Membrane</keyword>
<dbReference type="GO" id="GO:0005783">
    <property type="term" value="C:endoplasmic reticulum"/>
    <property type="evidence" value="ECO:0007669"/>
    <property type="project" value="TreeGrafter"/>
</dbReference>
<dbReference type="GO" id="GO:0030149">
    <property type="term" value="P:sphingolipid catabolic process"/>
    <property type="evidence" value="ECO:0007669"/>
    <property type="project" value="TreeGrafter"/>
</dbReference>
<feature type="transmembrane region" description="Helical" evidence="2">
    <location>
        <begin position="484"/>
        <end position="508"/>
    </location>
</feature>
<protein>
    <submittedName>
        <fullName evidence="3">Uncharacterized protein</fullName>
    </submittedName>
</protein>
<feature type="region of interest" description="Disordered" evidence="1">
    <location>
        <begin position="112"/>
        <end position="133"/>
    </location>
</feature>
<feature type="transmembrane region" description="Helical" evidence="2">
    <location>
        <begin position="201"/>
        <end position="223"/>
    </location>
</feature>
<dbReference type="GO" id="GO:0046513">
    <property type="term" value="P:ceramide biosynthetic process"/>
    <property type="evidence" value="ECO:0007669"/>
    <property type="project" value="TreeGrafter"/>
</dbReference>
<dbReference type="AlphaFoldDB" id="A0A836CBS1"/>
<sequence length="764" mass="82970">MLLLGDFGDALLQQLTFENSTGGHGGAVLFTVWPSPKDCAVCDASIGYISSGKYKCDQCTPATRTATAIAIIVVCLVALGAGAYLLPTLEINGTKGALAWWGNLKFSKPLKQGLRQHQSGPHQQNPEQPVSELHQLDTGGDAELGQQDQGDNCGQHSARQVAPLGGQQQMADAQPMQHALALGGGGGAPQSQRRRCVALDYLRIPIVVVQLVCGFLAVTGLPLPDVYEDFLNRLSRRARRLERQTECSPEIAAQKRTRSLHRHWTAFLALLFNEHFPELGASYLRADYSIQCYDARYWRYFAYAVVMAALYPIGTPALYAWLLWHKHRLARVAEPELMPARASASPLEVRKPLRRGPLHGSMLSMDLAASGLVAVSESPCENSGPILSHKGGAAASGAAALVAASSFLWQQHRDEVDWWEMAECMRRLMLTGLLAFILPGTAGQAAVSMFMAFFSAMAALAARPHAEASARRQYYLGTLSSQEVMGWVLIALNALLIAASAWSTMLALGETLGDVAMENRRRTAAAATHPLLDPSLQEHGTEHITVAADAVSSADLINWAVHNGLDPEVAQESCIWYGDLDGLQLGGQLEALQWACANGCPWDERTCSSAAAEGRLEVLQRARASGCPWDAAVCSQAAEYGHLHVLQWARADGCPWDAAVCSKAAENGHLHVLQWARANGCPWDEDVCNKAAEHGHLEVLRWARDNGCPWSPETYNAAAGAGHLEILQWARANGCAWDVNTVIMSARRHRHWEVLEWAEQSVAT</sequence>
<comment type="caution">
    <text evidence="3">The sequence shown here is derived from an EMBL/GenBank/DDBJ whole genome shotgun (WGS) entry which is preliminary data.</text>
</comment>
<keyword evidence="2" id="KW-0812">Transmembrane</keyword>
<dbReference type="Proteomes" id="UP000664859">
    <property type="component" value="Unassembled WGS sequence"/>
</dbReference>
<keyword evidence="2" id="KW-1133">Transmembrane helix</keyword>
<evidence type="ECO:0000256" key="1">
    <source>
        <dbReference type="SAM" id="MobiDB-lite"/>
    </source>
</evidence>
<organism evidence="3 4">
    <name type="scientific">Tribonema minus</name>
    <dbReference type="NCBI Taxonomy" id="303371"/>
    <lineage>
        <taxon>Eukaryota</taxon>
        <taxon>Sar</taxon>
        <taxon>Stramenopiles</taxon>
        <taxon>Ochrophyta</taxon>
        <taxon>PX clade</taxon>
        <taxon>Xanthophyceae</taxon>
        <taxon>Tribonematales</taxon>
        <taxon>Tribonemataceae</taxon>
        <taxon>Tribonema</taxon>
    </lineage>
</organism>
<dbReference type="InterPro" id="IPR036770">
    <property type="entry name" value="Ankyrin_rpt-contain_sf"/>
</dbReference>
<accession>A0A836CBS1</accession>
<proteinExistence type="predicted"/>
<evidence type="ECO:0000313" key="3">
    <source>
        <dbReference type="EMBL" id="KAG5180550.1"/>
    </source>
</evidence>
<dbReference type="PANTHER" id="PTHR12393:SF6">
    <property type="entry name" value="SPHINGOMYELIN PHOSPHODIESTERASE 2"/>
    <property type="match status" value="1"/>
</dbReference>
<evidence type="ECO:0000313" key="4">
    <source>
        <dbReference type="Proteomes" id="UP000664859"/>
    </source>
</evidence>
<dbReference type="GO" id="GO:0071944">
    <property type="term" value="C:cell periphery"/>
    <property type="evidence" value="ECO:0007669"/>
    <property type="project" value="TreeGrafter"/>
</dbReference>
<feature type="transmembrane region" description="Helical" evidence="2">
    <location>
        <begin position="300"/>
        <end position="324"/>
    </location>
</feature>
<gene>
    <name evidence="3" type="ORF">JKP88DRAFT_349470</name>
</gene>
<dbReference type="PANTHER" id="PTHR12393">
    <property type="entry name" value="SPHINGOMYELIN PHOSPHODIESTERASE RELATED"/>
    <property type="match status" value="1"/>
</dbReference>
<dbReference type="Gene3D" id="1.25.40.20">
    <property type="entry name" value="Ankyrin repeat-containing domain"/>
    <property type="match status" value="1"/>
</dbReference>